<dbReference type="InterPro" id="IPR039619">
    <property type="entry name" value="MAKR2/5"/>
</dbReference>
<evidence type="ECO:0000313" key="3">
    <source>
        <dbReference type="Proteomes" id="UP000250235"/>
    </source>
</evidence>
<feature type="compositionally biased region" description="Polar residues" evidence="1">
    <location>
        <begin position="98"/>
        <end position="121"/>
    </location>
</feature>
<keyword evidence="3" id="KW-1185">Reference proteome</keyword>
<keyword evidence="2" id="KW-0418">Kinase</keyword>
<dbReference type="Proteomes" id="UP000250235">
    <property type="component" value="Unassembled WGS sequence"/>
</dbReference>
<feature type="compositionally biased region" description="Low complexity" evidence="1">
    <location>
        <begin position="194"/>
        <end position="207"/>
    </location>
</feature>
<dbReference type="GO" id="GO:0016301">
    <property type="term" value="F:kinase activity"/>
    <property type="evidence" value="ECO:0007669"/>
    <property type="project" value="UniProtKB-KW"/>
</dbReference>
<dbReference type="GO" id="GO:0005886">
    <property type="term" value="C:plasma membrane"/>
    <property type="evidence" value="ECO:0007669"/>
    <property type="project" value="InterPro"/>
</dbReference>
<dbReference type="PANTHER" id="PTHR33929:SF10">
    <property type="entry name" value="MEMBRANE-ASSOCIATED KINASE REGULATOR 2-RELATED"/>
    <property type="match status" value="1"/>
</dbReference>
<evidence type="ECO:0000256" key="1">
    <source>
        <dbReference type="SAM" id="MobiDB-lite"/>
    </source>
</evidence>
<accession>A0A2Z7CNK5</accession>
<dbReference type="PANTHER" id="PTHR33929">
    <property type="entry name" value="MEMBRANE-ASSOCIATED KINASE REGULATOR 2-RELATED"/>
    <property type="match status" value="1"/>
</dbReference>
<dbReference type="OrthoDB" id="689803at2759"/>
<name>A0A2Z7CNK5_9LAMI</name>
<dbReference type="AlphaFoldDB" id="A0A2Z7CNK5"/>
<reference evidence="2 3" key="1">
    <citation type="journal article" date="2015" name="Proc. Natl. Acad. Sci. U.S.A.">
        <title>The resurrection genome of Boea hygrometrica: A blueprint for survival of dehydration.</title>
        <authorList>
            <person name="Xiao L."/>
            <person name="Yang G."/>
            <person name="Zhang L."/>
            <person name="Yang X."/>
            <person name="Zhao S."/>
            <person name="Ji Z."/>
            <person name="Zhou Q."/>
            <person name="Hu M."/>
            <person name="Wang Y."/>
            <person name="Chen M."/>
            <person name="Xu Y."/>
            <person name="Jin H."/>
            <person name="Xiao X."/>
            <person name="Hu G."/>
            <person name="Bao F."/>
            <person name="Hu Y."/>
            <person name="Wan P."/>
            <person name="Li L."/>
            <person name="Deng X."/>
            <person name="Kuang T."/>
            <person name="Xiang C."/>
            <person name="Zhu J.K."/>
            <person name="Oliver M.J."/>
            <person name="He Y."/>
        </authorList>
    </citation>
    <scope>NUCLEOTIDE SEQUENCE [LARGE SCALE GENOMIC DNA]</scope>
    <source>
        <strain evidence="3">cv. XS01</strain>
    </source>
</reference>
<evidence type="ECO:0000313" key="2">
    <source>
        <dbReference type="EMBL" id="KZV48672.1"/>
    </source>
</evidence>
<keyword evidence="2" id="KW-0808">Transferase</keyword>
<sequence>MEALSILKFWRNAITDDEDDSFFDLAFNTPAIDSGGGGGGGSMKEFQFIESPIASDVLSRNDFILSKPLSPAVTMLRSTPKFNIFMLGFRKSSRTQKSEPTAGTAQASPLNQLSESSKVEQSNRFSVKCDGVESASSSASPALTRDHSLRSRIVKEISDSDALSGVVLREKPVPMYLKLMRPFHVKASKKAKVTDSVTPSSSPVTAPLNLSPRKLSGSYRGRTNLKMVARNLGKSRQTSALGSEIRVATPSYRRRDDSLLEQNDGILGAILHCKRSYTSSSKAESYHHVGISGVGRWVMEDGYCFSLMSATTNHWSEDVGSVYDEAPQAGRESKKRAGENIYWVQKDARMCVCMNEGAYLIFIEGLGGRKENISANIRLCRESDIPLIKDKAGISELYELVVPRVETRAHRSPTGFHMFYVNQIDRGLRFPIPEFISSLCDHLEIAYDIYAQGRAVNPRQRSIDFYMHRDLTQPCHLMTLTESTSDLIHSTNGNHLERPNEGTSIDHQITIQLHAQNITMFSTNETWYFTSQMLVSSSGGPYPLLDGPID</sequence>
<protein>
    <submittedName>
        <fullName evidence="2">Putative membrane-associated kinase regulator 2</fullName>
    </submittedName>
</protein>
<dbReference type="EMBL" id="KQ993829">
    <property type="protein sequence ID" value="KZV48672.1"/>
    <property type="molecule type" value="Genomic_DNA"/>
</dbReference>
<organism evidence="2 3">
    <name type="scientific">Dorcoceras hygrometricum</name>
    <dbReference type="NCBI Taxonomy" id="472368"/>
    <lineage>
        <taxon>Eukaryota</taxon>
        <taxon>Viridiplantae</taxon>
        <taxon>Streptophyta</taxon>
        <taxon>Embryophyta</taxon>
        <taxon>Tracheophyta</taxon>
        <taxon>Spermatophyta</taxon>
        <taxon>Magnoliopsida</taxon>
        <taxon>eudicotyledons</taxon>
        <taxon>Gunneridae</taxon>
        <taxon>Pentapetalae</taxon>
        <taxon>asterids</taxon>
        <taxon>lamiids</taxon>
        <taxon>Lamiales</taxon>
        <taxon>Gesneriaceae</taxon>
        <taxon>Didymocarpoideae</taxon>
        <taxon>Trichosporeae</taxon>
        <taxon>Loxocarpinae</taxon>
        <taxon>Dorcoceras</taxon>
    </lineage>
</organism>
<feature type="region of interest" description="Disordered" evidence="1">
    <location>
        <begin position="190"/>
        <end position="215"/>
    </location>
</feature>
<proteinExistence type="predicted"/>
<feature type="region of interest" description="Disordered" evidence="1">
    <location>
        <begin position="95"/>
        <end position="121"/>
    </location>
</feature>
<gene>
    <name evidence="2" type="ORF">F511_22912</name>
</gene>